<proteinExistence type="predicted"/>
<evidence type="ECO:0000256" key="1">
    <source>
        <dbReference type="SAM" id="MobiDB-lite"/>
    </source>
</evidence>
<comment type="caution">
    <text evidence="2">The sequence shown here is derived from an EMBL/GenBank/DDBJ whole genome shotgun (WGS) entry which is preliminary data.</text>
</comment>
<feature type="region of interest" description="Disordered" evidence="1">
    <location>
        <begin position="167"/>
        <end position="189"/>
    </location>
</feature>
<dbReference type="PANTHER" id="PTHR34126:SF1">
    <property type="entry name" value="PEROXISOME BIOGENESIS PROTEIN 22"/>
    <property type="match status" value="1"/>
</dbReference>
<dbReference type="GO" id="GO:0007031">
    <property type="term" value="P:peroxisome organization"/>
    <property type="evidence" value="ECO:0007669"/>
    <property type="project" value="InterPro"/>
</dbReference>
<protein>
    <submittedName>
        <fullName evidence="2">Uncharacterized protein</fullName>
    </submittedName>
</protein>
<dbReference type="PANTHER" id="PTHR34126">
    <property type="entry name" value="PEROXISOME BIOGENESIS PROTEIN 22"/>
    <property type="match status" value="1"/>
</dbReference>
<name>A0A9W8APD9_9FUNG</name>
<dbReference type="AlphaFoldDB" id="A0A9W8APD9"/>
<feature type="region of interest" description="Disordered" evidence="1">
    <location>
        <begin position="46"/>
        <end position="67"/>
    </location>
</feature>
<dbReference type="Proteomes" id="UP001150925">
    <property type="component" value="Unassembled WGS sequence"/>
</dbReference>
<feature type="non-terminal residue" evidence="2">
    <location>
        <position position="1"/>
    </location>
</feature>
<keyword evidence="3" id="KW-1185">Reference proteome</keyword>
<evidence type="ECO:0000313" key="2">
    <source>
        <dbReference type="EMBL" id="KAJ1953436.1"/>
    </source>
</evidence>
<organism evidence="2 3">
    <name type="scientific">Dispira parvispora</name>
    <dbReference type="NCBI Taxonomy" id="1520584"/>
    <lineage>
        <taxon>Eukaryota</taxon>
        <taxon>Fungi</taxon>
        <taxon>Fungi incertae sedis</taxon>
        <taxon>Zoopagomycota</taxon>
        <taxon>Kickxellomycotina</taxon>
        <taxon>Dimargaritomycetes</taxon>
        <taxon>Dimargaritales</taxon>
        <taxon>Dimargaritaceae</taxon>
        <taxon>Dispira</taxon>
    </lineage>
</organism>
<reference evidence="2" key="1">
    <citation type="submission" date="2022-07" db="EMBL/GenBank/DDBJ databases">
        <title>Phylogenomic reconstructions and comparative analyses of Kickxellomycotina fungi.</title>
        <authorList>
            <person name="Reynolds N.K."/>
            <person name="Stajich J.E."/>
            <person name="Barry K."/>
            <person name="Grigoriev I.V."/>
            <person name="Crous P."/>
            <person name="Smith M.E."/>
        </authorList>
    </citation>
    <scope>NUCLEOTIDE SEQUENCE</scope>
    <source>
        <strain evidence="2">RSA 1196</strain>
    </source>
</reference>
<dbReference type="OrthoDB" id="77656at2759"/>
<feature type="compositionally biased region" description="Polar residues" evidence="1">
    <location>
        <begin position="170"/>
        <end position="180"/>
    </location>
</feature>
<dbReference type="InterPro" id="IPR037485">
    <property type="entry name" value="PEX22"/>
</dbReference>
<gene>
    <name evidence="2" type="ORF">IWQ62_005990</name>
</gene>
<dbReference type="EMBL" id="JANBPY010002872">
    <property type="protein sequence ID" value="KAJ1953436.1"/>
    <property type="molecule type" value="Genomic_DNA"/>
</dbReference>
<sequence>KLRSIMPRSRRSHPATVMWTCLAATVVAATVAYTVYNYYWTNNADDTTSESEQGKGKRSNASPNDSDTLEEWLVHHGKSVGSESRSTSSSLYGLTSKPTRSALPKLTVHLNNALIWNPSRDPQSPNYAFKPNALPLLRIMTKYFDVYCIAHIRSTAEQMDIRQLFDSGRRSQSTPPSSTETGKDSAPEEMDRRKLLFCQTLKGKDHIVRHVQPLVHVDADLESIVTLATFIPHMVWLARSTTLPVEPSPDHSRVGPEPPESSNLGAVWNLANVRVFDITHHESVAPPH</sequence>
<evidence type="ECO:0000313" key="3">
    <source>
        <dbReference type="Proteomes" id="UP001150925"/>
    </source>
</evidence>
<dbReference type="Pfam" id="PF22978">
    <property type="entry name" value="HAD_Pex22"/>
    <property type="match status" value="1"/>
</dbReference>
<accession>A0A9W8APD9</accession>